<comment type="subcellular location">
    <subcellularLocation>
        <location evidence="1">Periplasm</location>
    </subcellularLocation>
</comment>
<protein>
    <recommendedName>
        <fullName evidence="5">SsuA/THI5-like domain-containing protein</fullName>
    </recommendedName>
</protein>
<comment type="caution">
    <text evidence="6">The sequence shown here is derived from an EMBL/GenBank/DDBJ whole genome shotgun (WGS) entry which is preliminary data.</text>
</comment>
<feature type="chain" id="PRO_5012271941" description="SsuA/THI5-like domain-containing protein" evidence="4">
    <location>
        <begin position="16"/>
        <end position="329"/>
    </location>
</feature>
<accession>A0A087M503</accession>
<dbReference type="STRING" id="46914.JP75_06055"/>
<keyword evidence="7" id="KW-1185">Reference proteome</keyword>
<dbReference type="Proteomes" id="UP000028981">
    <property type="component" value="Unassembled WGS sequence"/>
</dbReference>
<dbReference type="PANTHER" id="PTHR30024">
    <property type="entry name" value="ALIPHATIC SULFONATES-BINDING PROTEIN-RELATED"/>
    <property type="match status" value="1"/>
</dbReference>
<dbReference type="SUPFAM" id="SSF53850">
    <property type="entry name" value="Periplasmic binding protein-like II"/>
    <property type="match status" value="1"/>
</dbReference>
<evidence type="ECO:0000256" key="3">
    <source>
        <dbReference type="ARBA" id="ARBA00022729"/>
    </source>
</evidence>
<dbReference type="InterPro" id="IPR015168">
    <property type="entry name" value="SsuA/THI5"/>
</dbReference>
<name>A0A087M503_9HYPH</name>
<evidence type="ECO:0000256" key="2">
    <source>
        <dbReference type="ARBA" id="ARBA00010742"/>
    </source>
</evidence>
<dbReference type="GO" id="GO:0042597">
    <property type="term" value="C:periplasmic space"/>
    <property type="evidence" value="ECO:0007669"/>
    <property type="project" value="UniProtKB-SubCell"/>
</dbReference>
<dbReference type="EMBL" id="JQGC01000004">
    <property type="protein sequence ID" value="KFL31956.1"/>
    <property type="molecule type" value="Genomic_DNA"/>
</dbReference>
<dbReference type="Gene3D" id="3.40.190.10">
    <property type="entry name" value="Periplasmic binding protein-like II"/>
    <property type="match status" value="2"/>
</dbReference>
<evidence type="ECO:0000313" key="7">
    <source>
        <dbReference type="Proteomes" id="UP000028981"/>
    </source>
</evidence>
<feature type="signal peptide" evidence="4">
    <location>
        <begin position="1"/>
        <end position="15"/>
    </location>
</feature>
<evidence type="ECO:0000313" key="6">
    <source>
        <dbReference type="EMBL" id="KFL31956.1"/>
    </source>
</evidence>
<feature type="domain" description="SsuA/THI5-like" evidence="5">
    <location>
        <begin position="37"/>
        <end position="241"/>
    </location>
</feature>
<proteinExistence type="inferred from homology"/>
<comment type="similarity">
    <text evidence="2">Belongs to the bacterial solute-binding protein SsuA/TauA family.</text>
</comment>
<reference evidence="6 7" key="1">
    <citation type="submission" date="2014-08" db="EMBL/GenBank/DDBJ databases">
        <authorList>
            <person name="Hassan Y.I."/>
            <person name="Lepp D."/>
            <person name="Zhou T."/>
        </authorList>
    </citation>
    <scope>NUCLEOTIDE SEQUENCE [LARGE SCALE GENOMIC DNA]</scope>
    <source>
        <strain evidence="6 7">IFO13584</strain>
    </source>
</reference>
<organism evidence="6 7">
    <name type="scientific">Devosia riboflavina</name>
    <dbReference type="NCBI Taxonomy" id="46914"/>
    <lineage>
        <taxon>Bacteria</taxon>
        <taxon>Pseudomonadati</taxon>
        <taxon>Pseudomonadota</taxon>
        <taxon>Alphaproteobacteria</taxon>
        <taxon>Hyphomicrobiales</taxon>
        <taxon>Devosiaceae</taxon>
        <taxon>Devosia</taxon>
    </lineage>
</organism>
<keyword evidence="3 4" id="KW-0732">Signal</keyword>
<dbReference type="PANTHER" id="PTHR30024:SF47">
    <property type="entry name" value="TAURINE-BINDING PERIPLASMIC PROTEIN"/>
    <property type="match status" value="1"/>
</dbReference>
<evidence type="ECO:0000256" key="1">
    <source>
        <dbReference type="ARBA" id="ARBA00004418"/>
    </source>
</evidence>
<gene>
    <name evidence="6" type="ORF">JP75_06055</name>
</gene>
<dbReference type="Pfam" id="PF09084">
    <property type="entry name" value="NMT1"/>
    <property type="match status" value="1"/>
</dbReference>
<evidence type="ECO:0000256" key="4">
    <source>
        <dbReference type="SAM" id="SignalP"/>
    </source>
</evidence>
<dbReference type="AlphaFoldDB" id="A0A087M503"/>
<sequence>MALLLAGFAMGPAAAAPFRIIVTSTEVPLVPNSVLHLALSEGYFERAGVEVELVPAAQTPMAITAVLTGGGEMANISVEALLGLYARGDKSLVAVGSTDKAIPYIIAAREGVTFDSLSEGTFGVGRENSLDYTLSRLVLQSRGTRIEQMTYVPLGDPAVRAQALQQGRVDATTMSIGVFLAMPERTGLDILVDAAEFYRSAPVLTKVNVVSTKVLEERAGDVDAVLEALTLAARDFAADPQLWVAAMTRARPDVEPATLAELSELYAGSWTVNGGLQMSDVKYTQTWFEESGSLGADVKIPAGFWTRFEPMDRVLETIGVSDVGDAVTR</sequence>
<evidence type="ECO:0000259" key="5">
    <source>
        <dbReference type="Pfam" id="PF09084"/>
    </source>
</evidence>